<dbReference type="Proteomes" id="UP001155587">
    <property type="component" value="Unassembled WGS sequence"/>
</dbReference>
<dbReference type="EMBL" id="JAKRRY010000042">
    <property type="protein sequence ID" value="MCW8348624.1"/>
    <property type="molecule type" value="Genomic_DNA"/>
</dbReference>
<reference evidence="4" key="1">
    <citation type="submission" date="2022-02" db="EMBL/GenBank/DDBJ databases">
        <title>Vibrio sp. nov, a new bacterium isolated from seawater.</title>
        <authorList>
            <person name="Yuan Y."/>
        </authorList>
    </citation>
    <scope>NUCLEOTIDE SEQUENCE</scope>
    <source>
        <strain evidence="4">ZSDZ65</strain>
    </source>
</reference>
<protein>
    <submittedName>
        <fullName evidence="4">SDR family oxidoreductase</fullName>
    </submittedName>
</protein>
<dbReference type="GO" id="GO:0009523">
    <property type="term" value="C:photosystem II"/>
    <property type="evidence" value="ECO:0007669"/>
    <property type="project" value="UniProtKB-KW"/>
</dbReference>
<dbReference type="Pfam" id="PF13460">
    <property type="entry name" value="NAD_binding_10"/>
    <property type="match status" value="1"/>
</dbReference>
<evidence type="ECO:0000259" key="3">
    <source>
        <dbReference type="Pfam" id="PF13460"/>
    </source>
</evidence>
<feature type="domain" description="NAD(P)-binding" evidence="3">
    <location>
        <begin position="10"/>
        <end position="199"/>
    </location>
</feature>
<sequence length="297" mass="32929">MLTTNVLIAGATGYLGQHIVNEVAARGMTLKALVRSPKKLCQQKLSQQHILPEQIIQAEVTEPETLHGICINTDVVISVIGITRQTDKLSYDEVDYQGNLNLLREAKAAGVKKFIYVSVFRGEQLQDVAICRAKEKFVSELKLSGLEYCIIRPTGFFSDLSEIFHMAQKSKAYLFGDGGFRSNPIHGADLATVCVDAITTNVDEIAVGGPEVLSHKEMVDIAFDVLGKQARIRYIPEWIRKSALWSARHLTPKYASGPLEFFMTVMAMNMVAPTYGTQTLRAHFESLHSQPSSEPSR</sequence>
<dbReference type="InterPro" id="IPR016040">
    <property type="entry name" value="NAD(P)-bd_dom"/>
</dbReference>
<evidence type="ECO:0000256" key="1">
    <source>
        <dbReference type="ARBA" id="ARBA00022531"/>
    </source>
</evidence>
<accession>A0A9X3CTQ7</accession>
<dbReference type="CDD" id="cd05243">
    <property type="entry name" value="SDR_a5"/>
    <property type="match status" value="1"/>
</dbReference>
<dbReference type="RefSeq" id="WP_265677153.1">
    <property type="nucleotide sequence ID" value="NZ_JAKRRY010000042.1"/>
</dbReference>
<dbReference type="Gene3D" id="3.40.50.720">
    <property type="entry name" value="NAD(P)-binding Rossmann-like Domain"/>
    <property type="match status" value="1"/>
</dbReference>
<keyword evidence="1" id="KW-0602">Photosynthesis</keyword>
<keyword evidence="5" id="KW-1185">Reference proteome</keyword>
<comment type="caution">
    <text evidence="4">The sequence shown here is derived from an EMBL/GenBank/DDBJ whole genome shotgun (WGS) entry which is preliminary data.</text>
</comment>
<evidence type="ECO:0000256" key="2">
    <source>
        <dbReference type="ARBA" id="ARBA00023276"/>
    </source>
</evidence>
<dbReference type="SUPFAM" id="SSF51735">
    <property type="entry name" value="NAD(P)-binding Rossmann-fold domains"/>
    <property type="match status" value="1"/>
</dbReference>
<dbReference type="InterPro" id="IPR036291">
    <property type="entry name" value="NAD(P)-bd_dom_sf"/>
</dbReference>
<evidence type="ECO:0000313" key="5">
    <source>
        <dbReference type="Proteomes" id="UP001155587"/>
    </source>
</evidence>
<proteinExistence type="predicted"/>
<name>A0A9X3CTQ7_9VIBR</name>
<keyword evidence="2" id="KW-0604">Photosystem II</keyword>
<dbReference type="GO" id="GO:0015979">
    <property type="term" value="P:photosynthesis"/>
    <property type="evidence" value="ECO:0007669"/>
    <property type="project" value="UniProtKB-KW"/>
</dbReference>
<gene>
    <name evidence="4" type="ORF">MD535_21790</name>
</gene>
<dbReference type="InterPro" id="IPR044256">
    <property type="entry name" value="HCF244-like"/>
</dbReference>
<organism evidence="4 5">
    <name type="scientific">Vibrio qingdaonensis</name>
    <dbReference type="NCBI Taxonomy" id="2829491"/>
    <lineage>
        <taxon>Bacteria</taxon>
        <taxon>Pseudomonadati</taxon>
        <taxon>Pseudomonadota</taxon>
        <taxon>Gammaproteobacteria</taxon>
        <taxon>Vibrionales</taxon>
        <taxon>Vibrionaceae</taxon>
        <taxon>Vibrio</taxon>
    </lineage>
</organism>
<dbReference type="PANTHER" id="PTHR47128:SF2">
    <property type="entry name" value="PROTEIN HIGH CHLOROPHYLL FLUORESCENCE PHENOTYPE 244, CHLOROPLASTIC"/>
    <property type="match status" value="1"/>
</dbReference>
<dbReference type="AlphaFoldDB" id="A0A9X3CTQ7"/>
<dbReference type="PANTHER" id="PTHR47128">
    <property type="match status" value="1"/>
</dbReference>
<evidence type="ECO:0000313" key="4">
    <source>
        <dbReference type="EMBL" id="MCW8348624.1"/>
    </source>
</evidence>